<keyword evidence="1" id="KW-0560">Oxidoreductase</keyword>
<dbReference type="InterPro" id="IPR008927">
    <property type="entry name" value="6-PGluconate_DH-like_C_sf"/>
</dbReference>
<dbReference type="Gene3D" id="1.10.3660.10">
    <property type="entry name" value="6-phosphogluconate dehydrogenase C-terminal like domain"/>
    <property type="match status" value="1"/>
</dbReference>
<dbReference type="Pfam" id="PF02153">
    <property type="entry name" value="PDH_N"/>
    <property type="match status" value="1"/>
</dbReference>
<dbReference type="GO" id="GO:0008977">
    <property type="term" value="F:prephenate dehydrogenase (NAD+) activity"/>
    <property type="evidence" value="ECO:0007669"/>
    <property type="project" value="InterPro"/>
</dbReference>
<protein>
    <submittedName>
        <fullName evidence="3">Prephenate dehydrogenase</fullName>
    </submittedName>
</protein>
<dbReference type="InterPro" id="IPR050812">
    <property type="entry name" value="Preph/Arog_dehydrog"/>
</dbReference>
<dbReference type="GO" id="GO:0006571">
    <property type="term" value="P:tyrosine biosynthetic process"/>
    <property type="evidence" value="ECO:0007669"/>
    <property type="project" value="InterPro"/>
</dbReference>
<comment type="caution">
    <text evidence="3">The sequence shown here is derived from an EMBL/GenBank/DDBJ whole genome shotgun (WGS) entry which is preliminary data.</text>
</comment>
<dbReference type="Proteomes" id="UP000256779">
    <property type="component" value="Unassembled WGS sequence"/>
</dbReference>
<dbReference type="FunFam" id="3.40.50.720:FF:000208">
    <property type="entry name" value="Prephenate dehydrogenase"/>
    <property type="match status" value="1"/>
</dbReference>
<name>A0A3D9KYW0_MARFU</name>
<evidence type="ECO:0000313" key="3">
    <source>
        <dbReference type="EMBL" id="RED93163.1"/>
    </source>
</evidence>
<gene>
    <name evidence="3" type="ORF">C7460_1262</name>
</gene>
<dbReference type="InterPro" id="IPR003099">
    <property type="entry name" value="Prephen_DH"/>
</dbReference>
<dbReference type="GO" id="GO:0004665">
    <property type="term" value="F:prephenate dehydrogenase (NADP+) activity"/>
    <property type="evidence" value="ECO:0007669"/>
    <property type="project" value="InterPro"/>
</dbReference>
<dbReference type="PROSITE" id="PS51176">
    <property type="entry name" value="PDH_ADH"/>
    <property type="match status" value="1"/>
</dbReference>
<dbReference type="InterPro" id="IPR046825">
    <property type="entry name" value="PDH_C"/>
</dbReference>
<dbReference type="RefSeq" id="WP_115869961.1">
    <property type="nucleotide sequence ID" value="NZ_QREG01000026.1"/>
</dbReference>
<dbReference type="PANTHER" id="PTHR21363:SF0">
    <property type="entry name" value="PREPHENATE DEHYDROGENASE [NADP(+)]"/>
    <property type="match status" value="1"/>
</dbReference>
<dbReference type="GO" id="GO:0070403">
    <property type="term" value="F:NAD+ binding"/>
    <property type="evidence" value="ECO:0007669"/>
    <property type="project" value="InterPro"/>
</dbReference>
<evidence type="ECO:0000259" key="2">
    <source>
        <dbReference type="PROSITE" id="PS51176"/>
    </source>
</evidence>
<proteinExistence type="predicted"/>
<dbReference type="NCBIfam" id="NF006307">
    <property type="entry name" value="PRK08507.1"/>
    <property type="match status" value="1"/>
</dbReference>
<dbReference type="InterPro" id="IPR046826">
    <property type="entry name" value="PDH_N"/>
</dbReference>
<dbReference type="Gene3D" id="3.40.50.720">
    <property type="entry name" value="NAD(P)-binding Rossmann-like Domain"/>
    <property type="match status" value="1"/>
</dbReference>
<keyword evidence="4" id="KW-1185">Reference proteome</keyword>
<dbReference type="PANTHER" id="PTHR21363">
    <property type="entry name" value="PREPHENATE DEHYDROGENASE"/>
    <property type="match status" value="1"/>
</dbReference>
<evidence type="ECO:0000313" key="4">
    <source>
        <dbReference type="Proteomes" id="UP000256779"/>
    </source>
</evidence>
<evidence type="ECO:0000256" key="1">
    <source>
        <dbReference type="ARBA" id="ARBA00023002"/>
    </source>
</evidence>
<feature type="domain" description="Prephenate/arogenate dehydrogenase" evidence="2">
    <location>
        <begin position="1"/>
        <end position="281"/>
    </location>
</feature>
<dbReference type="SUPFAM" id="SSF51735">
    <property type="entry name" value="NAD(P)-binding Rossmann-fold domains"/>
    <property type="match status" value="1"/>
</dbReference>
<dbReference type="EMBL" id="QREG01000026">
    <property type="protein sequence ID" value="RED93163.1"/>
    <property type="molecule type" value="Genomic_DNA"/>
</dbReference>
<dbReference type="Pfam" id="PF20463">
    <property type="entry name" value="PDH_C"/>
    <property type="match status" value="1"/>
</dbReference>
<reference evidence="3 4" key="1">
    <citation type="submission" date="2018-07" db="EMBL/GenBank/DDBJ databases">
        <title>Genomic Encyclopedia of Type Strains, Phase IV (KMG-IV): sequencing the most valuable type-strain genomes for metagenomic binning, comparative biology and taxonomic classification.</title>
        <authorList>
            <person name="Goeker M."/>
        </authorList>
    </citation>
    <scope>NUCLEOTIDE SEQUENCE [LARGE SCALE GENOMIC DNA]</scope>
    <source>
        <strain evidence="3 4">DSM 4134</strain>
    </source>
</reference>
<dbReference type="OrthoDB" id="9802008at2"/>
<dbReference type="SUPFAM" id="SSF48179">
    <property type="entry name" value="6-phosphogluconate dehydrogenase C-terminal domain-like"/>
    <property type="match status" value="1"/>
</dbReference>
<sequence length="281" mass="30623">MKVLFIGTGLIGGSFSLAMRKHGLLTAAGGYSRNPKNLDKSIALGIIDQKFDTMEAGIAWADWIILSIPVDAIVKLLPGILDQLKPGQGVIDFGSTKGTICDAVATHPNRSQFLAAHPIAGTEYSGPDAAFDTLFDGKLMILCNENETDAALTSSFRMASEKIGMQLESMEAHAHDRHLAYISHLSHITSFALSNAVLEKEKDGDIILELAGSGFASTVRLAKSSPEMWAPIFMENKDKVLEALDDFLDQAQAFRTMLKENRSDEVLKFLEQGRLIKKVID</sequence>
<dbReference type="InterPro" id="IPR036291">
    <property type="entry name" value="NAD(P)-bd_dom_sf"/>
</dbReference>
<organism evidence="3 4">
    <name type="scientific">Marinoscillum furvescens DSM 4134</name>
    <dbReference type="NCBI Taxonomy" id="1122208"/>
    <lineage>
        <taxon>Bacteria</taxon>
        <taxon>Pseudomonadati</taxon>
        <taxon>Bacteroidota</taxon>
        <taxon>Cytophagia</taxon>
        <taxon>Cytophagales</taxon>
        <taxon>Reichenbachiellaceae</taxon>
        <taxon>Marinoscillum</taxon>
    </lineage>
</organism>
<accession>A0A3D9KYW0</accession>
<dbReference type="AlphaFoldDB" id="A0A3D9KYW0"/>